<gene>
    <name evidence="3" type="ORF">MKK02DRAFT_43066</name>
</gene>
<evidence type="ECO:0000256" key="1">
    <source>
        <dbReference type="SAM" id="MobiDB-lite"/>
    </source>
</evidence>
<dbReference type="RefSeq" id="XP_052948443.1">
    <property type="nucleotide sequence ID" value="XM_053092266.1"/>
</dbReference>
<dbReference type="AlphaFoldDB" id="A0AA38HG60"/>
<feature type="transmembrane region" description="Helical" evidence="2">
    <location>
        <begin position="129"/>
        <end position="153"/>
    </location>
</feature>
<dbReference type="Proteomes" id="UP001164286">
    <property type="component" value="Unassembled WGS sequence"/>
</dbReference>
<feature type="compositionally biased region" description="Low complexity" evidence="1">
    <location>
        <begin position="1"/>
        <end position="31"/>
    </location>
</feature>
<name>A0AA38HG60_9TREE</name>
<feature type="transmembrane region" description="Helical" evidence="2">
    <location>
        <begin position="159"/>
        <end position="181"/>
    </location>
</feature>
<sequence length="584" mass="62997">MAISTSGTSTPPMSPAGPSRRAPRRTASAQSDDWEDHHASHDDEDGSSTGRASSSRHATPKGKTRADIAVPSPRRVATPVRRRKVPLASGSGKASPAATPRREARPQPLAPVPGRPPPPATGRPRTLKLALGMVSIAFSILQRTISFGISILSTILAPYLLPLFLGLSAILIAGLSAYWLLPLLPSFLVNLSAQAIRSVLPSATWAVGSLSNLGVTRSAAIVPARILVTPACTLLGLGCQYSMLSTFRPNLSVDMPDLDSDEEVQEEGRTARPFWEWDWSRVVPDLALGRGRGGRSGVDVAGVARGLGREAKQARDIFESVQSMSSAGLVRNLHYVKIWELGVAVSVGSKLDGKEIVGREITDLGDITRDLADEISAVDYAAVNAFTWIQWELLDSPTPPSNATLAARIHSLINQLDSAFTELHSLTSTATTTASLASDKGSRLYRRLTEIRFSLLTEKERDPIWRQAWDKNKHRLVGGEVPRSEMLERDLTLTGQTIEGLGDAKEHLERVRVLTKGYRDQLGMTQARLVGFHLGAEGAGMEAEEEVRVLGRLVEGLGDAVGEAKRRAKAGKGPVRKGYREIEA</sequence>
<proteinExistence type="predicted"/>
<dbReference type="EMBL" id="JAKWFO010000003">
    <property type="protein sequence ID" value="KAI9638666.1"/>
    <property type="molecule type" value="Genomic_DNA"/>
</dbReference>
<reference evidence="3" key="1">
    <citation type="journal article" date="2022" name="G3 (Bethesda)">
        <title>High quality genome of the basidiomycete yeast Dioszegia hungarica PDD-24b-2 isolated from cloud water.</title>
        <authorList>
            <person name="Jarrige D."/>
            <person name="Haridas S."/>
            <person name="Bleykasten-Grosshans C."/>
            <person name="Joly M."/>
            <person name="Nadalig T."/>
            <person name="Sancelme M."/>
            <person name="Vuilleumier S."/>
            <person name="Grigoriev I.V."/>
            <person name="Amato P."/>
            <person name="Bringel F."/>
        </authorList>
    </citation>
    <scope>NUCLEOTIDE SEQUENCE</scope>
    <source>
        <strain evidence="3">PDD-24b-2</strain>
    </source>
</reference>
<keyword evidence="2" id="KW-0812">Transmembrane</keyword>
<accession>A0AA38HG60</accession>
<comment type="caution">
    <text evidence="3">The sequence shown here is derived from an EMBL/GenBank/DDBJ whole genome shotgun (WGS) entry which is preliminary data.</text>
</comment>
<feature type="compositionally biased region" description="Pro residues" evidence="1">
    <location>
        <begin position="108"/>
        <end position="121"/>
    </location>
</feature>
<dbReference type="GeneID" id="77731471"/>
<evidence type="ECO:0000256" key="2">
    <source>
        <dbReference type="SAM" id="Phobius"/>
    </source>
</evidence>
<evidence type="ECO:0000313" key="3">
    <source>
        <dbReference type="EMBL" id="KAI9638666.1"/>
    </source>
</evidence>
<keyword evidence="4" id="KW-1185">Reference proteome</keyword>
<feature type="region of interest" description="Disordered" evidence="1">
    <location>
        <begin position="1"/>
        <end position="124"/>
    </location>
</feature>
<keyword evidence="2" id="KW-1133">Transmembrane helix</keyword>
<keyword evidence="2" id="KW-0472">Membrane</keyword>
<feature type="compositionally biased region" description="Polar residues" evidence="1">
    <location>
        <begin position="47"/>
        <end position="57"/>
    </location>
</feature>
<organism evidence="3 4">
    <name type="scientific">Dioszegia hungarica</name>
    <dbReference type="NCBI Taxonomy" id="4972"/>
    <lineage>
        <taxon>Eukaryota</taxon>
        <taxon>Fungi</taxon>
        <taxon>Dikarya</taxon>
        <taxon>Basidiomycota</taxon>
        <taxon>Agaricomycotina</taxon>
        <taxon>Tremellomycetes</taxon>
        <taxon>Tremellales</taxon>
        <taxon>Bulleribasidiaceae</taxon>
        <taxon>Dioszegia</taxon>
    </lineage>
</organism>
<evidence type="ECO:0000313" key="4">
    <source>
        <dbReference type="Proteomes" id="UP001164286"/>
    </source>
</evidence>
<protein>
    <submittedName>
        <fullName evidence="3">Uncharacterized protein</fullName>
    </submittedName>
</protein>